<dbReference type="Proteomes" id="UP000314987">
    <property type="component" value="Unassembled WGS sequence"/>
</dbReference>
<dbReference type="InterPro" id="IPR049883">
    <property type="entry name" value="NOTCH1_EGF-like"/>
</dbReference>
<keyword evidence="3" id="KW-0245">EGF-like domain</keyword>
<dbReference type="FunFam" id="2.10.25.10:FF:000041">
    <property type="entry name" value="matrilin-2 isoform X1"/>
    <property type="match status" value="6"/>
</dbReference>
<dbReference type="Pfam" id="PF07645">
    <property type="entry name" value="EGF_CA"/>
    <property type="match status" value="2"/>
</dbReference>
<dbReference type="Gene3D" id="3.40.50.410">
    <property type="entry name" value="von Willebrand factor, type A domain"/>
    <property type="match status" value="2"/>
</dbReference>
<dbReference type="InterPro" id="IPR009030">
    <property type="entry name" value="Growth_fac_rcpt_cys_sf"/>
</dbReference>
<dbReference type="InterPro" id="IPR019466">
    <property type="entry name" value="Matrilin_CC_trimer"/>
</dbReference>
<dbReference type="Pfam" id="PF10393">
    <property type="entry name" value="Matrilin_ccoil"/>
    <property type="match status" value="1"/>
</dbReference>
<keyword evidence="2" id="KW-0964">Secreted</keyword>
<dbReference type="Gene3D" id="1.20.5.30">
    <property type="match status" value="1"/>
</dbReference>
<dbReference type="PANTHER" id="PTHR24020">
    <property type="entry name" value="COLLAGEN ALPHA"/>
    <property type="match status" value="1"/>
</dbReference>
<dbReference type="SUPFAM" id="SSF57196">
    <property type="entry name" value="EGF/Laminin"/>
    <property type="match status" value="2"/>
</dbReference>
<feature type="domain" description="VWFA" evidence="11">
    <location>
        <begin position="573"/>
        <end position="748"/>
    </location>
</feature>
<feature type="domain" description="VWFA" evidence="11">
    <location>
        <begin position="57"/>
        <end position="236"/>
    </location>
</feature>
<feature type="region of interest" description="Disordered" evidence="9">
    <location>
        <begin position="757"/>
        <end position="780"/>
    </location>
</feature>
<dbReference type="PROSITE" id="PS50234">
    <property type="entry name" value="VWFA"/>
    <property type="match status" value="2"/>
</dbReference>
<evidence type="ECO:0000313" key="13">
    <source>
        <dbReference type="Proteomes" id="UP000314987"/>
    </source>
</evidence>
<evidence type="ECO:0000256" key="7">
    <source>
        <dbReference type="ARBA" id="ARBA00023157"/>
    </source>
</evidence>
<keyword evidence="7" id="KW-1015">Disulfide bond</keyword>
<keyword evidence="6" id="KW-0175">Coiled coil</keyword>
<dbReference type="InterPro" id="IPR000152">
    <property type="entry name" value="EGF-type_Asp/Asn_hydroxyl_site"/>
</dbReference>
<keyword evidence="8" id="KW-0325">Glycoprotein</keyword>
<dbReference type="CDD" id="cd00054">
    <property type="entry name" value="EGF_CA"/>
    <property type="match status" value="1"/>
</dbReference>
<evidence type="ECO:0000256" key="2">
    <source>
        <dbReference type="ARBA" id="ARBA00022525"/>
    </source>
</evidence>
<reference evidence="12" key="2">
    <citation type="submission" date="2025-08" db="UniProtKB">
        <authorList>
            <consortium name="Ensembl"/>
        </authorList>
    </citation>
    <scope>IDENTIFICATION</scope>
</reference>
<dbReference type="CDD" id="cd01475">
    <property type="entry name" value="vWA_Matrilin"/>
    <property type="match status" value="1"/>
</dbReference>
<gene>
    <name evidence="12" type="primary">MATN2</name>
</gene>
<evidence type="ECO:0000256" key="5">
    <source>
        <dbReference type="ARBA" id="ARBA00022737"/>
    </source>
</evidence>
<proteinExistence type="predicted"/>
<keyword evidence="5" id="KW-0677">Repeat</keyword>
<dbReference type="PRINTS" id="PR00453">
    <property type="entry name" value="VWFADOMAIN"/>
</dbReference>
<name>A0A4X2KGM9_VOMUR</name>
<evidence type="ECO:0000256" key="8">
    <source>
        <dbReference type="ARBA" id="ARBA00023180"/>
    </source>
</evidence>
<dbReference type="SMART" id="SM00327">
    <property type="entry name" value="VWA"/>
    <property type="match status" value="2"/>
</dbReference>
<dbReference type="InterPro" id="IPR000742">
    <property type="entry name" value="EGF"/>
</dbReference>
<dbReference type="InterPro" id="IPR050525">
    <property type="entry name" value="ECM_Assembly_Org"/>
</dbReference>
<dbReference type="InterPro" id="IPR026823">
    <property type="entry name" value="cEGF"/>
</dbReference>
<dbReference type="Gene3D" id="2.10.25.10">
    <property type="entry name" value="Laminin"/>
    <property type="match status" value="8"/>
</dbReference>
<evidence type="ECO:0000259" key="11">
    <source>
        <dbReference type="PROSITE" id="PS50234"/>
    </source>
</evidence>
<evidence type="ECO:0000256" key="6">
    <source>
        <dbReference type="ARBA" id="ARBA00023054"/>
    </source>
</evidence>
<comment type="subcellular location">
    <subcellularLocation>
        <location evidence="1">Secreted</location>
    </subcellularLocation>
</comment>
<feature type="chain" id="PRO_5021299350" evidence="10">
    <location>
        <begin position="24"/>
        <end position="861"/>
    </location>
</feature>
<dbReference type="PROSITE" id="PS01186">
    <property type="entry name" value="EGF_2"/>
    <property type="match status" value="7"/>
</dbReference>
<evidence type="ECO:0000256" key="10">
    <source>
        <dbReference type="SAM" id="SignalP"/>
    </source>
</evidence>
<dbReference type="SMART" id="SM00181">
    <property type="entry name" value="EGF"/>
    <property type="match status" value="8"/>
</dbReference>
<accession>A0A4X2KGM9</accession>
<evidence type="ECO:0000256" key="1">
    <source>
        <dbReference type="ARBA" id="ARBA00004613"/>
    </source>
</evidence>
<evidence type="ECO:0000256" key="4">
    <source>
        <dbReference type="ARBA" id="ARBA00022729"/>
    </source>
</evidence>
<dbReference type="Pfam" id="PF14670">
    <property type="entry name" value="FXa_inhibition"/>
    <property type="match status" value="5"/>
</dbReference>
<dbReference type="FunFam" id="2.10.25.10:FF:000292">
    <property type="entry name" value="Matrilin 2"/>
    <property type="match status" value="1"/>
</dbReference>
<dbReference type="GO" id="GO:0005509">
    <property type="term" value="F:calcium ion binding"/>
    <property type="evidence" value="ECO:0007669"/>
    <property type="project" value="InterPro"/>
</dbReference>
<dbReference type="InterPro" id="IPR001881">
    <property type="entry name" value="EGF-like_Ca-bd_dom"/>
</dbReference>
<dbReference type="InterPro" id="IPR036465">
    <property type="entry name" value="vWFA_dom_sf"/>
</dbReference>
<evidence type="ECO:0000313" key="12">
    <source>
        <dbReference type="Ensembl" id="ENSVURP00010008430.1"/>
    </source>
</evidence>
<dbReference type="GeneTree" id="ENSGT00940000158008"/>
<dbReference type="PROSITE" id="PS00010">
    <property type="entry name" value="ASX_HYDROXYL"/>
    <property type="match status" value="3"/>
</dbReference>
<dbReference type="SUPFAM" id="SSF53300">
    <property type="entry name" value="vWA-like"/>
    <property type="match status" value="2"/>
</dbReference>
<dbReference type="SMART" id="SM00179">
    <property type="entry name" value="EGF_CA"/>
    <property type="match status" value="8"/>
</dbReference>
<organism evidence="12 13">
    <name type="scientific">Vombatus ursinus</name>
    <name type="common">Common wombat</name>
    <dbReference type="NCBI Taxonomy" id="29139"/>
    <lineage>
        <taxon>Eukaryota</taxon>
        <taxon>Metazoa</taxon>
        <taxon>Chordata</taxon>
        <taxon>Craniata</taxon>
        <taxon>Vertebrata</taxon>
        <taxon>Euteleostomi</taxon>
        <taxon>Mammalia</taxon>
        <taxon>Metatheria</taxon>
        <taxon>Diprotodontia</taxon>
        <taxon>Vombatidae</taxon>
        <taxon>Vombatus</taxon>
    </lineage>
</organism>
<keyword evidence="13" id="KW-1185">Reference proteome</keyword>
<reference evidence="13" key="1">
    <citation type="submission" date="2018-12" db="EMBL/GenBank/DDBJ databases">
        <authorList>
            <person name="Yazar S."/>
        </authorList>
    </citation>
    <scope>NUCLEOTIDE SEQUENCE [LARGE SCALE GENOMIC DNA]</scope>
</reference>
<dbReference type="InterPro" id="IPR036337">
    <property type="entry name" value="Matrilin_CC_sf"/>
</dbReference>
<evidence type="ECO:0000256" key="9">
    <source>
        <dbReference type="SAM" id="MobiDB-lite"/>
    </source>
</evidence>
<protein>
    <submittedName>
        <fullName evidence="12">Matrilin 2</fullName>
    </submittedName>
</protein>
<dbReference type="Ensembl" id="ENSVURT00010009567.1">
    <property type="protein sequence ID" value="ENSVURP00010008430.1"/>
    <property type="gene ID" value="ENSVURG00010006515.1"/>
</dbReference>
<feature type="signal peptide" evidence="10">
    <location>
        <begin position="1"/>
        <end position="23"/>
    </location>
</feature>
<evidence type="ECO:0000256" key="3">
    <source>
        <dbReference type="ARBA" id="ARBA00022536"/>
    </source>
</evidence>
<dbReference type="GO" id="GO:0005576">
    <property type="term" value="C:extracellular region"/>
    <property type="evidence" value="ECO:0007669"/>
    <property type="project" value="UniProtKB-SubCell"/>
</dbReference>
<dbReference type="AlphaFoldDB" id="A0A4X2KGM9"/>
<sequence length="861" mass="96299">MKKMVLGCCLLFFGQILLFTAEARERNLPWPLSRGRNALAHPQTALLESSCENKQADLVFIIDSSRSVSPYDFAKVKEFIVTILQFLDVGPDVTRVGLIQYGSTVKNEFSLKTFKRKSEVERAVKRMMHLATGTMTGLAIQYAVNIAFSEAEGARPLRENVPRIIMIVTDGRPQDPVADVAAKARNTGILIFAVGVGQVDYNTLKSIGSEPHEDHVFLVANFSQIETLTSVFQNQLCVAHMCNIMEHNCAHFCINTPGSYLCRCKQGYILNTDQRTCRKLDYCASLNHGCQHECVNTEDSYSCRCLKGFNLNPDKKTCRRINYCALGKHGCEHECANAEDGYYCRCHPGYTLNPNGKTCRRVDHCAENNHGCEQLCLNTDDSYVCQCSEGFVINEDLKTCTRVDYCLLSDHGCEHSCVNTDKSFACQCSEGYVLRSDRRTCKKLDPCALGDHDCEHTCISLEDSYECHCYEGYALRGDGKTCRILDPCGLGNHGCEHSCVNRGESYMCLCFEGYTLLEDGKTCKRVDVCKSTNHGCEHTCVNDGNSYICKCSEGFVLAEDGKRCRKCTEGPIDLVFVIDGSKSLGEENFEIVKHFVTGILDSLEISPKAARVGLLQYSTQVRTEFTLRDFNTARDMKKAVAHMKYIGKGSMTGLALKQMFERSFTEREGARPPSARVPRVAIVFTDGRAQDDVSEWANRAQQNGITIYAIGVGKAIEEELQEIASDPPDRHLFYAEDFSTMGEISEKLKKGICEALEDSNGNQDSPAGDLPKMAQQPPEPEPVTINIQDLLSCSNFAVQHRYLFEDDNLSQSTLRLFHSTETKGSPSEEKHDQCKCENLLTFQNFANQEVRKLTERYILCS</sequence>
<reference evidence="12" key="3">
    <citation type="submission" date="2025-09" db="UniProtKB">
        <authorList>
            <consortium name="Ensembl"/>
        </authorList>
    </citation>
    <scope>IDENTIFICATION</scope>
</reference>
<dbReference type="SUPFAM" id="SSF57184">
    <property type="entry name" value="Growth factor receptor domain"/>
    <property type="match status" value="2"/>
</dbReference>
<dbReference type="FunFam" id="3.40.50.410:FF:000004">
    <property type="entry name" value="collagen alpha-6(VI) chain"/>
    <property type="match status" value="2"/>
</dbReference>
<dbReference type="InterPro" id="IPR002035">
    <property type="entry name" value="VWF_A"/>
</dbReference>
<dbReference type="Pfam" id="PF12662">
    <property type="entry name" value="cEGF"/>
    <property type="match status" value="1"/>
</dbReference>
<dbReference type="PANTHER" id="PTHR24020:SF35">
    <property type="entry name" value="MATRILIN-2"/>
    <property type="match status" value="1"/>
</dbReference>
<keyword evidence="4 10" id="KW-0732">Signal</keyword>
<dbReference type="Pfam" id="PF00092">
    <property type="entry name" value="VWA"/>
    <property type="match status" value="2"/>
</dbReference>